<dbReference type="Proteomes" id="UP000276254">
    <property type="component" value="Plasmid unnamed1"/>
</dbReference>
<accession>A0A494T663</accession>
<dbReference type="Pfam" id="PF09722">
    <property type="entry name" value="Xre_MbcA_ParS_C"/>
    <property type="match status" value="1"/>
</dbReference>
<organism evidence="3 4">
    <name type="scientific">Sphingomonas paeninsulae</name>
    <dbReference type="NCBI Taxonomy" id="2319844"/>
    <lineage>
        <taxon>Bacteria</taxon>
        <taxon>Pseudomonadati</taxon>
        <taxon>Pseudomonadota</taxon>
        <taxon>Alphaproteobacteria</taxon>
        <taxon>Sphingomonadales</taxon>
        <taxon>Sphingomonadaceae</taxon>
        <taxon>Sphingomonas</taxon>
    </lineage>
</organism>
<sequence length="127" mass="13852">MSVATAVLVGESQASRVLTEAVSKIAACWKLSNEQLGAILGLSAASVSRLRSGTFELDRTNKAFELGQYLVRLFRSLDALMGSDDQASMSWLRTVNLDLDGRPIDLIRSVKGLGEVTNYVDDFRARV</sequence>
<proteinExistence type="predicted"/>
<dbReference type="InterPro" id="IPR046847">
    <property type="entry name" value="Xre-like_HTH"/>
</dbReference>
<evidence type="ECO:0000259" key="1">
    <source>
        <dbReference type="Pfam" id="PF09722"/>
    </source>
</evidence>
<dbReference type="InterPro" id="IPR024467">
    <property type="entry name" value="Xre/MbcA/ParS-like_toxin-bd"/>
</dbReference>
<dbReference type="AlphaFoldDB" id="A0A494T663"/>
<keyword evidence="4" id="KW-1185">Reference proteome</keyword>
<name>A0A494T663_SPHPE</name>
<evidence type="ECO:0000259" key="2">
    <source>
        <dbReference type="Pfam" id="PF20432"/>
    </source>
</evidence>
<gene>
    <name evidence="3" type="ORF">D3Y57_01725</name>
</gene>
<dbReference type="EMBL" id="CP032828">
    <property type="protein sequence ID" value="AYJ84827.1"/>
    <property type="molecule type" value="Genomic_DNA"/>
</dbReference>
<dbReference type="RefSeq" id="WP_121150791.1">
    <property type="nucleotide sequence ID" value="NZ_CP032828.1"/>
</dbReference>
<dbReference type="KEGG" id="spha:D3Y57_01725"/>
<dbReference type="OrthoDB" id="8481084at2"/>
<protein>
    <submittedName>
        <fullName evidence="3">DUF2384 domain-containing protein</fullName>
    </submittedName>
</protein>
<reference evidence="3 4" key="1">
    <citation type="submission" date="2018-09" db="EMBL/GenBank/DDBJ databases">
        <title>Sphingomonas peninsula sp. nov., isolated from fildes peninsula, Antarctic soil.</title>
        <authorList>
            <person name="Yingchao G."/>
        </authorList>
    </citation>
    <scope>NUCLEOTIDE SEQUENCE [LARGE SCALE GENOMIC DNA]</scope>
    <source>
        <strain evidence="3 4">YZ-8</strain>
        <plasmid evidence="3 4">unnamed1</plasmid>
    </source>
</reference>
<feature type="domain" description="Antitoxin Xre/MbcA/ParS-like toxin-binding" evidence="1">
    <location>
        <begin position="76"/>
        <end position="124"/>
    </location>
</feature>
<evidence type="ECO:0000313" key="3">
    <source>
        <dbReference type="EMBL" id="AYJ84827.1"/>
    </source>
</evidence>
<feature type="domain" description="Antitoxin Xre-like helix-turn-helix" evidence="2">
    <location>
        <begin position="13"/>
        <end position="72"/>
    </location>
</feature>
<dbReference type="Pfam" id="PF20432">
    <property type="entry name" value="Xre-like-HTH"/>
    <property type="match status" value="1"/>
</dbReference>
<keyword evidence="3" id="KW-0614">Plasmid</keyword>
<evidence type="ECO:0000313" key="4">
    <source>
        <dbReference type="Proteomes" id="UP000276254"/>
    </source>
</evidence>
<geneLocation type="plasmid" evidence="3">
    <name>unnamed1</name>
</geneLocation>
<dbReference type="GO" id="GO:0003677">
    <property type="term" value="F:DNA binding"/>
    <property type="evidence" value="ECO:0007669"/>
    <property type="project" value="InterPro"/>
</dbReference>